<feature type="compositionally biased region" description="Basic and acidic residues" evidence="1">
    <location>
        <begin position="192"/>
        <end position="201"/>
    </location>
</feature>
<feature type="region of interest" description="Disordered" evidence="1">
    <location>
        <begin position="319"/>
        <end position="343"/>
    </location>
</feature>
<sequence length="343" mass="38950">MIAVSKLNLATKYWLADLKSSKLLPPFSSGWLINNGPHADKSAIGMLLMANVFLDQSKDVHNFDVKGNLKRCVLQDEKKAAKPTERDREFKDQYRKDERDKVWGSTQHEGVTKAVEVKMRLVDILLVDVAKAADCKHQFLLGIISIANIATDCGDRNTKCRKATVITNLYHLTSRHGWAVEQQEQEQGPEEQQERRGEPDEHDLEEHYHLRFLASHKIADHSILGDVKHGDDDAPLDPRNTLRGTIQRGDAIESVVVKMKFVDVLLLVRGRCCFLRKFLLDAANVVSRKHEFLLGVADFVFPDPNWRVGYRQRMEIQDKAGRMNIKGRGSTSSKRSAKSQKSN</sequence>
<feature type="compositionally biased region" description="Polar residues" evidence="1">
    <location>
        <begin position="329"/>
        <end position="343"/>
    </location>
</feature>
<dbReference type="Proteomes" id="UP001177023">
    <property type="component" value="Unassembled WGS sequence"/>
</dbReference>
<comment type="caution">
    <text evidence="2">The sequence shown here is derived from an EMBL/GenBank/DDBJ whole genome shotgun (WGS) entry which is preliminary data.</text>
</comment>
<evidence type="ECO:0000313" key="2">
    <source>
        <dbReference type="EMBL" id="CAJ0581509.1"/>
    </source>
</evidence>
<dbReference type="EMBL" id="CATQJA010002663">
    <property type="protein sequence ID" value="CAJ0581509.1"/>
    <property type="molecule type" value="Genomic_DNA"/>
</dbReference>
<organism evidence="2 3">
    <name type="scientific">Mesorhabditis spiculigera</name>
    <dbReference type="NCBI Taxonomy" id="96644"/>
    <lineage>
        <taxon>Eukaryota</taxon>
        <taxon>Metazoa</taxon>
        <taxon>Ecdysozoa</taxon>
        <taxon>Nematoda</taxon>
        <taxon>Chromadorea</taxon>
        <taxon>Rhabditida</taxon>
        <taxon>Rhabditina</taxon>
        <taxon>Rhabditomorpha</taxon>
        <taxon>Rhabditoidea</taxon>
        <taxon>Rhabditidae</taxon>
        <taxon>Mesorhabditinae</taxon>
        <taxon>Mesorhabditis</taxon>
    </lineage>
</organism>
<proteinExistence type="predicted"/>
<accession>A0AA36G6U8</accession>
<protein>
    <submittedName>
        <fullName evidence="2">Uncharacterized protein</fullName>
    </submittedName>
</protein>
<feature type="non-terminal residue" evidence="2">
    <location>
        <position position="343"/>
    </location>
</feature>
<evidence type="ECO:0000313" key="3">
    <source>
        <dbReference type="Proteomes" id="UP001177023"/>
    </source>
</evidence>
<keyword evidence="3" id="KW-1185">Reference proteome</keyword>
<name>A0AA36G6U8_9BILA</name>
<evidence type="ECO:0000256" key="1">
    <source>
        <dbReference type="SAM" id="MobiDB-lite"/>
    </source>
</evidence>
<gene>
    <name evidence="2" type="ORF">MSPICULIGERA_LOCUS19666</name>
</gene>
<dbReference type="AlphaFoldDB" id="A0AA36G6U8"/>
<feature type="region of interest" description="Disordered" evidence="1">
    <location>
        <begin position="180"/>
        <end position="201"/>
    </location>
</feature>
<reference evidence="2" key="1">
    <citation type="submission" date="2023-06" db="EMBL/GenBank/DDBJ databases">
        <authorList>
            <person name="Delattre M."/>
        </authorList>
    </citation>
    <scope>NUCLEOTIDE SEQUENCE</scope>
    <source>
        <strain evidence="2">AF72</strain>
    </source>
</reference>